<evidence type="ECO:0000313" key="3">
    <source>
        <dbReference type="Proteomes" id="UP000776650"/>
    </source>
</evidence>
<gene>
    <name evidence="2" type="ORF">K8V11_12830</name>
</gene>
<comment type="caution">
    <text evidence="2">The sequence shown here is derived from an EMBL/GenBank/DDBJ whole genome shotgun (WGS) entry which is preliminary data.</text>
</comment>
<protein>
    <submittedName>
        <fullName evidence="2">DUF5995 family protein</fullName>
    </submittedName>
</protein>
<dbReference type="Proteomes" id="UP000776650">
    <property type="component" value="Unassembled WGS sequence"/>
</dbReference>
<reference evidence="2" key="2">
    <citation type="submission" date="2021-09" db="EMBL/GenBank/DDBJ databases">
        <authorList>
            <person name="Gilroy R."/>
        </authorList>
    </citation>
    <scope>NUCLEOTIDE SEQUENCE</scope>
    <source>
        <strain evidence="2">ChiGjej1B1-18357</strain>
    </source>
</reference>
<reference evidence="2" key="1">
    <citation type="journal article" date="2021" name="PeerJ">
        <title>Extensive microbial diversity within the chicken gut microbiome revealed by metagenomics and culture.</title>
        <authorList>
            <person name="Gilroy R."/>
            <person name="Ravi A."/>
            <person name="Getino M."/>
            <person name="Pursley I."/>
            <person name="Horton D.L."/>
            <person name="Alikhan N.F."/>
            <person name="Baker D."/>
            <person name="Gharbi K."/>
            <person name="Hall N."/>
            <person name="Watson M."/>
            <person name="Adriaenssens E.M."/>
            <person name="Foster-Nyarko E."/>
            <person name="Jarju S."/>
            <person name="Secka A."/>
            <person name="Antonio M."/>
            <person name="Oren A."/>
            <person name="Chaudhuri R.R."/>
            <person name="La Ragione R."/>
            <person name="Hildebrand F."/>
            <person name="Pallen M.J."/>
        </authorList>
    </citation>
    <scope>NUCLEOTIDE SEQUENCE</scope>
    <source>
        <strain evidence="2">ChiGjej1B1-18357</strain>
    </source>
</reference>
<dbReference type="InterPro" id="IPR046037">
    <property type="entry name" value="DUF5995"/>
</dbReference>
<dbReference type="AlphaFoldDB" id="A0A921F7K5"/>
<dbReference type="RefSeq" id="WP_303914978.1">
    <property type="nucleotide sequence ID" value="NZ_DYXM01000244.1"/>
</dbReference>
<keyword evidence="1" id="KW-0732">Signal</keyword>
<sequence>MILSSTRTLRLRASATMTAAVLCCGVGAPLASAQSVLPPADTIAAGTVPTAACGDELSPADLSRIAELSATSATGEHTLPFLEERARAAEEITEIFLSKHDRRAIFGIGLDLVESQAVLPLYRESSGTAPDASGPIANRPWATHLSTDLLEGYLSAVHAHVTGGEVPQHWQHYFELATDCSAPGGYAAMAGYNAHLTVDLARAVASSGTTPSEYGQYLEIVGAIADQGDAIVAGTQAEFDADLAPLWRLYFLGDAADTVSASTTGSTGIAPGDGHRLLLRVGDQGYSTLSFAHGLALADPATATQADASVHTTWTLADRALESLTAGNLL</sequence>
<evidence type="ECO:0000256" key="1">
    <source>
        <dbReference type="SAM" id="SignalP"/>
    </source>
</evidence>
<name>A0A921F7K5_9ACTN</name>
<dbReference type="EMBL" id="DYXM01000244">
    <property type="protein sequence ID" value="HJE91883.1"/>
    <property type="molecule type" value="Genomic_DNA"/>
</dbReference>
<evidence type="ECO:0000313" key="2">
    <source>
        <dbReference type="EMBL" id="HJE91883.1"/>
    </source>
</evidence>
<accession>A0A921F7K5</accession>
<organism evidence="2 3">
    <name type="scientific">Dietzia timorensis</name>
    <dbReference type="NCBI Taxonomy" id="499555"/>
    <lineage>
        <taxon>Bacteria</taxon>
        <taxon>Bacillati</taxon>
        <taxon>Actinomycetota</taxon>
        <taxon>Actinomycetes</taxon>
        <taxon>Mycobacteriales</taxon>
        <taxon>Dietziaceae</taxon>
        <taxon>Dietzia</taxon>
    </lineage>
</organism>
<feature type="signal peptide" evidence="1">
    <location>
        <begin position="1"/>
        <end position="33"/>
    </location>
</feature>
<proteinExistence type="predicted"/>
<feature type="chain" id="PRO_5036907618" evidence="1">
    <location>
        <begin position="34"/>
        <end position="330"/>
    </location>
</feature>
<dbReference type="Pfam" id="PF19458">
    <property type="entry name" value="DUF5995"/>
    <property type="match status" value="1"/>
</dbReference>